<dbReference type="Pfam" id="PF00990">
    <property type="entry name" value="GGDEF"/>
    <property type="match status" value="1"/>
</dbReference>
<dbReference type="NCBIfam" id="TIGR00254">
    <property type="entry name" value="GGDEF"/>
    <property type="match status" value="1"/>
</dbReference>
<dbReference type="Pfam" id="PF14827">
    <property type="entry name" value="dCache_3"/>
    <property type="match status" value="1"/>
</dbReference>
<evidence type="ECO:0000259" key="4">
    <source>
        <dbReference type="PROSITE" id="PS50887"/>
    </source>
</evidence>
<dbReference type="Pfam" id="PF00563">
    <property type="entry name" value="EAL"/>
    <property type="match status" value="1"/>
</dbReference>
<dbReference type="GO" id="GO:0071111">
    <property type="term" value="F:cyclic-guanylate-specific phosphodiesterase activity"/>
    <property type="evidence" value="ECO:0007669"/>
    <property type="project" value="InterPro"/>
</dbReference>
<dbReference type="SUPFAM" id="SSF141868">
    <property type="entry name" value="EAL domain-like"/>
    <property type="match status" value="1"/>
</dbReference>
<dbReference type="InterPro" id="IPR029787">
    <property type="entry name" value="Nucleotide_cyclase"/>
</dbReference>
<dbReference type="SMART" id="SM00052">
    <property type="entry name" value="EAL"/>
    <property type="match status" value="1"/>
</dbReference>
<name>A0A6V7CQH5_9XANT</name>
<dbReference type="InterPro" id="IPR043128">
    <property type="entry name" value="Rev_trsase/Diguanyl_cyclase"/>
</dbReference>
<evidence type="ECO:0008006" key="6">
    <source>
        <dbReference type="Google" id="ProtNLM"/>
    </source>
</evidence>
<dbReference type="RefSeq" id="WP_006450574.1">
    <property type="nucleotide sequence ID" value="NZ_CP018728.1"/>
</dbReference>
<keyword evidence="1" id="KW-1133">Transmembrane helix</keyword>
<dbReference type="SMART" id="SM00304">
    <property type="entry name" value="HAMP"/>
    <property type="match status" value="1"/>
</dbReference>
<gene>
    <name evidence="5" type="ORF">CFBP8129_15940</name>
</gene>
<dbReference type="PANTHER" id="PTHR33121">
    <property type="entry name" value="CYCLIC DI-GMP PHOSPHODIESTERASE PDEF"/>
    <property type="match status" value="1"/>
</dbReference>
<dbReference type="InterPro" id="IPR035919">
    <property type="entry name" value="EAL_sf"/>
</dbReference>
<dbReference type="EMBL" id="LR828253">
    <property type="protein sequence ID" value="CAD0320691.1"/>
    <property type="molecule type" value="Genomic_DNA"/>
</dbReference>
<dbReference type="SUPFAM" id="SSF158472">
    <property type="entry name" value="HAMP domain-like"/>
    <property type="match status" value="1"/>
</dbReference>
<dbReference type="InterPro" id="IPR003660">
    <property type="entry name" value="HAMP_dom"/>
</dbReference>
<accession>A0A6V7CQH5</accession>
<dbReference type="PANTHER" id="PTHR33121:SF71">
    <property type="entry name" value="OXYGEN SENSOR PROTEIN DOSP"/>
    <property type="match status" value="1"/>
</dbReference>
<evidence type="ECO:0000259" key="3">
    <source>
        <dbReference type="PROSITE" id="PS50885"/>
    </source>
</evidence>
<dbReference type="InterPro" id="IPR029150">
    <property type="entry name" value="dCache_3"/>
</dbReference>
<feature type="transmembrane region" description="Helical" evidence="1">
    <location>
        <begin position="274"/>
        <end position="293"/>
    </location>
</feature>
<dbReference type="CDD" id="cd01949">
    <property type="entry name" value="GGDEF"/>
    <property type="match status" value="1"/>
</dbReference>
<reference evidence="5" key="1">
    <citation type="submission" date="2020-07" db="EMBL/GenBank/DDBJ databases">
        <authorList>
            <person name="Pothier F. J."/>
        </authorList>
    </citation>
    <scope>NUCLEOTIDE SEQUENCE</scope>
    <source>
        <strain evidence="5">CFBP 8129</strain>
    </source>
</reference>
<dbReference type="PROSITE" id="PS50885">
    <property type="entry name" value="HAMP"/>
    <property type="match status" value="1"/>
</dbReference>
<dbReference type="GO" id="GO:0016020">
    <property type="term" value="C:membrane"/>
    <property type="evidence" value="ECO:0007669"/>
    <property type="project" value="InterPro"/>
</dbReference>
<dbReference type="AlphaFoldDB" id="A0A6V7CQH5"/>
<dbReference type="PROSITE" id="PS50883">
    <property type="entry name" value="EAL"/>
    <property type="match status" value="1"/>
</dbReference>
<dbReference type="Gene3D" id="3.30.70.270">
    <property type="match status" value="1"/>
</dbReference>
<dbReference type="InterPro" id="IPR001633">
    <property type="entry name" value="EAL_dom"/>
</dbReference>
<dbReference type="EMBL" id="LR828253">
    <property type="protein sequence ID" value="CAD0320688.1"/>
    <property type="molecule type" value="Genomic_DNA"/>
</dbReference>
<protein>
    <recommendedName>
        <fullName evidence="6">Signaling protein</fullName>
    </recommendedName>
</protein>
<feature type="domain" description="HAMP" evidence="3">
    <location>
        <begin position="294"/>
        <end position="346"/>
    </location>
</feature>
<dbReference type="PROSITE" id="PS50887">
    <property type="entry name" value="GGDEF"/>
    <property type="match status" value="1"/>
</dbReference>
<feature type="domain" description="GGDEF" evidence="4">
    <location>
        <begin position="382"/>
        <end position="510"/>
    </location>
</feature>
<dbReference type="GO" id="GO:0007165">
    <property type="term" value="P:signal transduction"/>
    <property type="evidence" value="ECO:0007669"/>
    <property type="project" value="InterPro"/>
</dbReference>
<dbReference type="CDD" id="cd06225">
    <property type="entry name" value="HAMP"/>
    <property type="match status" value="1"/>
</dbReference>
<evidence type="ECO:0000256" key="1">
    <source>
        <dbReference type="SAM" id="Phobius"/>
    </source>
</evidence>
<evidence type="ECO:0000313" key="5">
    <source>
        <dbReference type="EMBL" id="CAD0320688.1"/>
    </source>
</evidence>
<dbReference type="Pfam" id="PF00672">
    <property type="entry name" value="HAMP"/>
    <property type="match status" value="1"/>
</dbReference>
<dbReference type="SMART" id="SM00267">
    <property type="entry name" value="GGDEF"/>
    <property type="match status" value="1"/>
</dbReference>
<keyword evidence="1" id="KW-0812">Transmembrane</keyword>
<dbReference type="InterPro" id="IPR050706">
    <property type="entry name" value="Cyclic-di-GMP_PDE-like"/>
</dbReference>
<feature type="domain" description="EAL" evidence="2">
    <location>
        <begin position="524"/>
        <end position="777"/>
    </location>
</feature>
<dbReference type="SUPFAM" id="SSF55073">
    <property type="entry name" value="Nucleotide cyclase"/>
    <property type="match status" value="1"/>
</dbReference>
<dbReference type="CDD" id="cd01948">
    <property type="entry name" value="EAL"/>
    <property type="match status" value="1"/>
</dbReference>
<dbReference type="Gene3D" id="3.20.20.450">
    <property type="entry name" value="EAL domain"/>
    <property type="match status" value="1"/>
</dbReference>
<evidence type="ECO:0000259" key="2">
    <source>
        <dbReference type="PROSITE" id="PS50883"/>
    </source>
</evidence>
<dbReference type="Gene3D" id="6.10.340.10">
    <property type="match status" value="1"/>
</dbReference>
<organism evidence="5">
    <name type="scientific">Xanthomonas hortorum pv. gardneri</name>
    <dbReference type="NCBI Taxonomy" id="2754056"/>
    <lineage>
        <taxon>Bacteria</taxon>
        <taxon>Pseudomonadati</taxon>
        <taxon>Pseudomonadota</taxon>
        <taxon>Gammaproteobacteria</taxon>
        <taxon>Lysobacterales</taxon>
        <taxon>Lysobacteraceae</taxon>
        <taxon>Xanthomonas</taxon>
    </lineage>
</organism>
<dbReference type="InterPro" id="IPR000160">
    <property type="entry name" value="GGDEF_dom"/>
</dbReference>
<keyword evidence="1" id="KW-0472">Membrane</keyword>
<sequence>MKAMRLHTRIAALVVLVVLATQVLTFIAVQVATERSVKAQLGEELQIGERVWQRINVRRDEQLLQSASVLADDFGFRAAVASGDVPTMQSALRNHAARMSAQTAVLLSPDGEFLTGLADLPQAEQLRAVQALLQQAQRDGHAVGVVALDQRIVRLAVVQVLAPNRVGWIAIGNESGDGLAQDFRTTTGLDATFFTDGPPVRVLASTLEPAARSEFPQQLPAAEAGQGEAIPLTLADARYLVKLQSIQGDSHVRVALQASLDRAVAPYRILKLRILLLAGLATAAAIGVAIFLARSVSKPVAQLVQAARRIQRGDYHTAVQVPPGRELAELADSFGRMQQQIASREQHILHQARHDALTGLPNRIWLLERLQQVVEQTVASGVTAAVLILDLERFKELNDSLGHDFADQVLVEAGRRLAEVVQEPNVVGRLGSDEFMVVVAQADMTSVQQDAQRLLLQLRRPLALPQARIQLEASIGIALIPEHGADPDTLLRRADIARRQGGNVITIGASSVYRLGQDEQHLRRLRLTGDLRQAIASNELTLRFQPKICLRSDRVEQVEVLVRWHHPVLGPIGPDEFIPLAEHSGVIHPLTRYVLDEALRCQAQWRSQGLELGMAINLSALDLSDPGLPDYVRGRLEHHAVAAERVTLELTESALMRDVEFALHMLHQLRSVGVRLSIDDFGTGYSSLAQLKRMPVNELKIDKSFVMQLAEGTDDAFIVRSTIDLGHNLGLSVIAEGVENATALGLLRSYGCDMVQGYLYAPPLEEVPFVAWCMRQLDLGQLDLVPAAQAGAQR</sequence>
<proteinExistence type="predicted"/>